<keyword evidence="11 15" id="KW-0448">Lipopolysaccharide biosynthesis</keyword>
<evidence type="ECO:0000256" key="8">
    <source>
        <dbReference type="ARBA" id="ARBA00022741"/>
    </source>
</evidence>
<dbReference type="NCBIfam" id="NF002475">
    <property type="entry name" value="PRK01723.1"/>
    <property type="match status" value="1"/>
</dbReference>
<keyword evidence="7 15" id="KW-0808">Transferase</keyword>
<dbReference type="GO" id="GO:0016773">
    <property type="term" value="F:phosphotransferase activity, alcohol group as acceptor"/>
    <property type="evidence" value="ECO:0007669"/>
    <property type="project" value="UniProtKB-UniRule"/>
</dbReference>
<keyword evidence="6 15" id="KW-0997">Cell inner membrane</keyword>
<keyword evidence="12 15" id="KW-0472">Membrane</keyword>
<evidence type="ECO:0000256" key="15">
    <source>
        <dbReference type="HAMAP-Rule" id="MF_00521"/>
    </source>
</evidence>
<evidence type="ECO:0000256" key="3">
    <source>
        <dbReference type="ARBA" id="ARBA00010327"/>
    </source>
</evidence>
<dbReference type="EC" id="2.7.1.166" evidence="4 15"/>
<comment type="catalytic activity">
    <reaction evidence="14 15">
        <text>an alpha-Kdo-(2-&gt;6)-lipid IVA + ATP = a 4-O-phospho-alpha-Kdo-(2-&gt;6)-lipid IVA + ADP + H(+)</text>
        <dbReference type="Rhea" id="RHEA:74271"/>
        <dbReference type="ChEBI" id="CHEBI:15378"/>
        <dbReference type="ChEBI" id="CHEBI:30616"/>
        <dbReference type="ChEBI" id="CHEBI:176428"/>
        <dbReference type="ChEBI" id="CHEBI:193140"/>
        <dbReference type="ChEBI" id="CHEBI:456216"/>
        <dbReference type="EC" id="2.7.1.166"/>
    </reaction>
</comment>
<dbReference type="InterPro" id="IPR022826">
    <property type="entry name" value="KDO_kinase"/>
</dbReference>
<comment type="caution">
    <text evidence="16">The sequence shown here is derived from an EMBL/GenBank/DDBJ whole genome shotgun (WGS) entry which is preliminary data.</text>
</comment>
<evidence type="ECO:0000313" key="16">
    <source>
        <dbReference type="EMBL" id="KAA2285646.1"/>
    </source>
</evidence>
<comment type="pathway">
    <text evidence="2 15">Bacterial outer membrane biogenesis; LPS core biosynthesis.</text>
</comment>
<dbReference type="Proteomes" id="UP000322165">
    <property type="component" value="Unassembled WGS sequence"/>
</dbReference>
<dbReference type="SUPFAM" id="SSF56112">
    <property type="entry name" value="Protein kinase-like (PK-like)"/>
    <property type="match status" value="1"/>
</dbReference>
<comment type="similarity">
    <text evidence="3 15">Belongs to the protein kinase superfamily. KdkA/RfaP family.</text>
</comment>
<gene>
    <name evidence="15" type="primary">kdkA</name>
    <name evidence="16" type="ORF">F0415_03135</name>
</gene>
<dbReference type="Pfam" id="PF06293">
    <property type="entry name" value="Kdo"/>
    <property type="match status" value="1"/>
</dbReference>
<dbReference type="EMBL" id="VUOD01000002">
    <property type="protein sequence ID" value="KAA2285646.1"/>
    <property type="molecule type" value="Genomic_DNA"/>
</dbReference>
<sequence>MENSAAVVERLQPVRDVRGSGAIVFDPARLRQASAEMLEPAYWGGAATPVASGGRGAAWFVRGDFGEAVLRHYRRGGLAARLSERSYLWLGQSRVRALREFRLLGRLREQGLPAPAPLLAGWWRRGLGHRMAILVERIPGARSLASWLPGDVSAAPWETVGAMLARFHRAGLEHADLNAHNILLDGDGQAWLIDFDRGRLRVPAAGWQQGNLARLQRSLAKLSGDADWQSGYVRLHAAYARAMEQAA</sequence>
<protein>
    <recommendedName>
        <fullName evidence="13 15">3-deoxy-D-manno-octulosonic acid kinase</fullName>
        <shortName evidence="15">Kdo kinase</shortName>
        <ecNumber evidence="4 15">2.7.1.166</ecNumber>
    </recommendedName>
</protein>
<keyword evidence="10 15" id="KW-0067">ATP-binding</keyword>
<keyword evidence="17" id="KW-1185">Reference proteome</keyword>
<name>A0A5B2ZBZ5_9GAMM</name>
<comment type="subcellular location">
    <subcellularLocation>
        <location evidence="1 15">Cell inner membrane</location>
        <topology evidence="1 15">Peripheral membrane protein</topology>
        <orientation evidence="1 15">Cytoplasmic side</orientation>
    </subcellularLocation>
</comment>
<dbReference type="GO" id="GO:0005524">
    <property type="term" value="F:ATP binding"/>
    <property type="evidence" value="ECO:0007669"/>
    <property type="project" value="UniProtKB-UniRule"/>
</dbReference>
<evidence type="ECO:0000256" key="13">
    <source>
        <dbReference type="ARBA" id="ARBA00029511"/>
    </source>
</evidence>
<accession>A0A5B2ZBZ5</accession>
<dbReference type="GO" id="GO:0016301">
    <property type="term" value="F:kinase activity"/>
    <property type="evidence" value="ECO:0007669"/>
    <property type="project" value="UniProtKB-KW"/>
</dbReference>
<keyword evidence="5 15" id="KW-1003">Cell membrane</keyword>
<dbReference type="AlphaFoldDB" id="A0A5B2ZBZ5"/>
<evidence type="ECO:0000256" key="9">
    <source>
        <dbReference type="ARBA" id="ARBA00022777"/>
    </source>
</evidence>
<evidence type="ECO:0000256" key="4">
    <source>
        <dbReference type="ARBA" id="ARBA00011988"/>
    </source>
</evidence>
<dbReference type="UniPathway" id="UPA00958"/>
<proteinExistence type="inferred from homology"/>
<dbReference type="GO" id="GO:0005886">
    <property type="term" value="C:plasma membrane"/>
    <property type="evidence" value="ECO:0007669"/>
    <property type="project" value="UniProtKB-SubCell"/>
</dbReference>
<dbReference type="InterPro" id="IPR011009">
    <property type="entry name" value="Kinase-like_dom_sf"/>
</dbReference>
<keyword evidence="9 15" id="KW-0418">Kinase</keyword>
<dbReference type="GO" id="GO:0009244">
    <property type="term" value="P:lipopolysaccharide core region biosynthetic process"/>
    <property type="evidence" value="ECO:0007669"/>
    <property type="project" value="UniProtKB-UniRule"/>
</dbReference>
<evidence type="ECO:0000256" key="14">
    <source>
        <dbReference type="ARBA" id="ARBA00034417"/>
    </source>
</evidence>
<evidence type="ECO:0000256" key="6">
    <source>
        <dbReference type="ARBA" id="ARBA00022519"/>
    </source>
</evidence>
<evidence type="ECO:0000256" key="5">
    <source>
        <dbReference type="ARBA" id="ARBA00022475"/>
    </source>
</evidence>
<evidence type="ECO:0000256" key="2">
    <source>
        <dbReference type="ARBA" id="ARBA00004713"/>
    </source>
</evidence>
<reference evidence="16 17" key="1">
    <citation type="submission" date="2019-09" db="EMBL/GenBank/DDBJ databases">
        <title>Arenimonas chukotkensis sp. nov., a bacterium isolated from Chukotka hot spring, Arctic region, Russia.</title>
        <authorList>
            <person name="Zayulina K.S."/>
            <person name="Prokofeva M.I."/>
            <person name="Elcheninov A.G."/>
            <person name="Novikov A."/>
            <person name="Kochetkova T.V."/>
            <person name="Kublanov I.V."/>
        </authorList>
    </citation>
    <scope>NUCLEOTIDE SEQUENCE [LARGE SCALE GENOMIC DNA]</scope>
    <source>
        <strain evidence="16 17">3729k</strain>
    </source>
</reference>
<evidence type="ECO:0000256" key="12">
    <source>
        <dbReference type="ARBA" id="ARBA00023136"/>
    </source>
</evidence>
<organism evidence="16 17">
    <name type="scientific">Arenimonas fontis</name>
    <dbReference type="NCBI Taxonomy" id="2608255"/>
    <lineage>
        <taxon>Bacteria</taxon>
        <taxon>Pseudomonadati</taxon>
        <taxon>Pseudomonadota</taxon>
        <taxon>Gammaproteobacteria</taxon>
        <taxon>Lysobacterales</taxon>
        <taxon>Lysobacteraceae</taxon>
        <taxon>Arenimonas</taxon>
    </lineage>
</organism>
<dbReference type="HAMAP" id="MF_00521">
    <property type="entry name" value="KDO_kinase"/>
    <property type="match status" value="1"/>
</dbReference>
<evidence type="ECO:0000256" key="10">
    <source>
        <dbReference type="ARBA" id="ARBA00022840"/>
    </source>
</evidence>
<evidence type="ECO:0000256" key="11">
    <source>
        <dbReference type="ARBA" id="ARBA00022985"/>
    </source>
</evidence>
<comment type="function">
    <text evidence="15">Catalyzes the ATP-dependent phosphorylation of the 3-deoxy-D-manno-octulosonic acid (Kdo) residue in Kdo-lipid IV(A) at the 4-OH position.</text>
</comment>
<evidence type="ECO:0000256" key="1">
    <source>
        <dbReference type="ARBA" id="ARBA00004515"/>
    </source>
</evidence>
<dbReference type="RefSeq" id="WP_149859748.1">
    <property type="nucleotide sequence ID" value="NZ_VUOD01000002.1"/>
</dbReference>
<evidence type="ECO:0000256" key="7">
    <source>
        <dbReference type="ARBA" id="ARBA00022679"/>
    </source>
</evidence>
<dbReference type="Gene3D" id="1.10.510.10">
    <property type="entry name" value="Transferase(Phosphotransferase) domain 1"/>
    <property type="match status" value="1"/>
</dbReference>
<reference evidence="16 17" key="2">
    <citation type="submission" date="2019-09" db="EMBL/GenBank/DDBJ databases">
        <authorList>
            <person name="Mazur A."/>
        </authorList>
    </citation>
    <scope>NUCLEOTIDE SEQUENCE [LARGE SCALE GENOMIC DNA]</scope>
    <source>
        <strain evidence="16 17">3729k</strain>
    </source>
</reference>
<keyword evidence="8 15" id="KW-0547">Nucleotide-binding</keyword>
<evidence type="ECO:0000313" key="17">
    <source>
        <dbReference type="Proteomes" id="UP000322165"/>
    </source>
</evidence>
<feature type="active site" evidence="15">
    <location>
        <position position="176"/>
    </location>
</feature>